<dbReference type="PROSITE" id="PS50850">
    <property type="entry name" value="MFS"/>
    <property type="match status" value="1"/>
</dbReference>
<dbReference type="CDD" id="cd17489">
    <property type="entry name" value="MFS_YfcJ_like"/>
    <property type="match status" value="1"/>
</dbReference>
<evidence type="ECO:0000313" key="8">
    <source>
        <dbReference type="EMBL" id="MCR6545297.1"/>
    </source>
</evidence>
<dbReference type="Proteomes" id="UP001524944">
    <property type="component" value="Unassembled WGS sequence"/>
</dbReference>
<feature type="transmembrane region" description="Helical" evidence="6">
    <location>
        <begin position="164"/>
        <end position="184"/>
    </location>
</feature>
<comment type="caution">
    <text evidence="8">The sequence shown here is derived from an EMBL/GenBank/DDBJ whole genome shotgun (WGS) entry which is preliminary data.</text>
</comment>
<feature type="transmembrane region" description="Helical" evidence="6">
    <location>
        <begin position="361"/>
        <end position="381"/>
    </location>
</feature>
<feature type="transmembrane region" description="Helical" evidence="6">
    <location>
        <begin position="106"/>
        <end position="126"/>
    </location>
</feature>
<feature type="transmembrane region" description="Helical" evidence="6">
    <location>
        <begin position="77"/>
        <end position="94"/>
    </location>
</feature>
<evidence type="ECO:0000256" key="2">
    <source>
        <dbReference type="ARBA" id="ARBA00022448"/>
    </source>
</evidence>
<keyword evidence="5 6" id="KW-0472">Membrane</keyword>
<name>A0ABT1Y351_9FIRM</name>
<dbReference type="InterPro" id="IPR036259">
    <property type="entry name" value="MFS_trans_sf"/>
</dbReference>
<keyword evidence="4 6" id="KW-1133">Transmembrane helix</keyword>
<feature type="transmembrane region" description="Helical" evidence="6">
    <location>
        <begin position="298"/>
        <end position="322"/>
    </location>
</feature>
<gene>
    <name evidence="8" type="ORF">NVS47_07170</name>
</gene>
<evidence type="ECO:0000256" key="5">
    <source>
        <dbReference type="ARBA" id="ARBA00023136"/>
    </source>
</evidence>
<evidence type="ECO:0000256" key="4">
    <source>
        <dbReference type="ARBA" id="ARBA00022989"/>
    </source>
</evidence>
<feature type="transmembrane region" description="Helical" evidence="6">
    <location>
        <begin position="12"/>
        <end position="36"/>
    </location>
</feature>
<protein>
    <submittedName>
        <fullName evidence="8">MFS transporter</fullName>
    </submittedName>
</protein>
<dbReference type="InterPro" id="IPR011701">
    <property type="entry name" value="MFS"/>
</dbReference>
<feature type="transmembrane region" description="Helical" evidence="6">
    <location>
        <begin position="138"/>
        <end position="158"/>
    </location>
</feature>
<feature type="transmembrane region" description="Helical" evidence="6">
    <location>
        <begin position="213"/>
        <end position="235"/>
    </location>
</feature>
<evidence type="ECO:0000256" key="6">
    <source>
        <dbReference type="SAM" id="Phobius"/>
    </source>
</evidence>
<sequence>MQQRGVNNHVNLVLFLLGTIFTFACFYSSMTVLPLYVNELGGTEFDTGVQITLYYIASVLLRFYFGPLSDRKGRKLPLMIGAFVFATSSLLFVFCDTILEVTLARLYQAVGLAAFFSSGGSLIADLAPAKRIGLYVSLFRMSTVTALLTGPFLAMLVIDIYHYSTWFIISTILGFLSLLFISLVKAPPLENEGEEEFLGKFVTVLKEKATHQVLYGISLVSLSYGLLLTFVVLFIVQDGKIANPGLYFTYFSIVSLAGTFLSGNLSDRIGRPAIVWPAITLLGIGVGMLYFVPQMPALLWVSSVLAGIGYSASMASLAAWLVEVVSAEHRGTAVAMQESTIDISIGIASFIFGWVSGFTGMGGAFALIGGFVFLSALVKMWSFCQAARHKS</sequence>
<evidence type="ECO:0000256" key="3">
    <source>
        <dbReference type="ARBA" id="ARBA00022692"/>
    </source>
</evidence>
<feature type="transmembrane region" description="Helical" evidence="6">
    <location>
        <begin position="241"/>
        <end position="261"/>
    </location>
</feature>
<dbReference type="InterPro" id="IPR020846">
    <property type="entry name" value="MFS_dom"/>
</dbReference>
<reference evidence="8 9" key="1">
    <citation type="submission" date="2022-08" db="EMBL/GenBank/DDBJ databases">
        <title>Proteogenomics of the novel Dehalobacterium formicoaceticum strain EZ94 highlights a key role of methyltransferases during anaerobic dichloromethane degradation.</title>
        <authorList>
            <person name="Wasmund K."/>
        </authorList>
    </citation>
    <scope>NUCLEOTIDE SEQUENCE [LARGE SCALE GENOMIC DNA]</scope>
    <source>
        <strain evidence="8 9">EZ94</strain>
    </source>
</reference>
<comment type="subcellular location">
    <subcellularLocation>
        <location evidence="1">Cell membrane</location>
        <topology evidence="1">Multi-pass membrane protein</topology>
    </subcellularLocation>
</comment>
<feature type="transmembrane region" description="Helical" evidence="6">
    <location>
        <begin position="273"/>
        <end position="292"/>
    </location>
</feature>
<evidence type="ECO:0000256" key="1">
    <source>
        <dbReference type="ARBA" id="ARBA00004651"/>
    </source>
</evidence>
<dbReference type="RefSeq" id="WP_257912953.1">
    <property type="nucleotide sequence ID" value="NZ_JANPWE010000003.1"/>
</dbReference>
<evidence type="ECO:0000313" key="9">
    <source>
        <dbReference type="Proteomes" id="UP001524944"/>
    </source>
</evidence>
<dbReference type="Pfam" id="PF07690">
    <property type="entry name" value="MFS_1"/>
    <property type="match status" value="2"/>
</dbReference>
<dbReference type="PROSITE" id="PS51257">
    <property type="entry name" value="PROKAR_LIPOPROTEIN"/>
    <property type="match status" value="1"/>
</dbReference>
<proteinExistence type="predicted"/>
<feature type="transmembrane region" description="Helical" evidence="6">
    <location>
        <begin position="48"/>
        <end position="65"/>
    </location>
</feature>
<organism evidence="8 9">
    <name type="scientific">Dehalobacterium formicoaceticum</name>
    <dbReference type="NCBI Taxonomy" id="51515"/>
    <lineage>
        <taxon>Bacteria</taxon>
        <taxon>Bacillati</taxon>
        <taxon>Bacillota</taxon>
        <taxon>Clostridia</taxon>
        <taxon>Eubacteriales</taxon>
        <taxon>Peptococcaceae</taxon>
        <taxon>Dehalobacterium</taxon>
    </lineage>
</organism>
<dbReference type="EMBL" id="JANPWE010000003">
    <property type="protein sequence ID" value="MCR6545297.1"/>
    <property type="molecule type" value="Genomic_DNA"/>
</dbReference>
<feature type="transmembrane region" description="Helical" evidence="6">
    <location>
        <begin position="334"/>
        <end position="355"/>
    </location>
</feature>
<keyword evidence="2" id="KW-0813">Transport</keyword>
<dbReference type="PANTHER" id="PTHR23531:SF1">
    <property type="entry name" value="QUINOLENE RESISTANCE PROTEIN NORA"/>
    <property type="match status" value="1"/>
</dbReference>
<dbReference type="SUPFAM" id="SSF103473">
    <property type="entry name" value="MFS general substrate transporter"/>
    <property type="match status" value="1"/>
</dbReference>
<keyword evidence="3 6" id="KW-0812">Transmembrane</keyword>
<dbReference type="Gene3D" id="1.20.1250.20">
    <property type="entry name" value="MFS general substrate transporter like domains"/>
    <property type="match status" value="1"/>
</dbReference>
<evidence type="ECO:0000259" key="7">
    <source>
        <dbReference type="PROSITE" id="PS50850"/>
    </source>
</evidence>
<dbReference type="PANTHER" id="PTHR23531">
    <property type="entry name" value="QUINOLENE RESISTANCE PROTEIN NORA"/>
    <property type="match status" value="1"/>
</dbReference>
<feature type="domain" description="Major facilitator superfamily (MFS) profile" evidence="7">
    <location>
        <begin position="10"/>
        <end position="387"/>
    </location>
</feature>
<accession>A0ABT1Y351</accession>
<dbReference type="InterPro" id="IPR052714">
    <property type="entry name" value="MFS_Exporter"/>
</dbReference>
<keyword evidence="9" id="KW-1185">Reference proteome</keyword>